<comment type="caution">
    <text evidence="1">The sequence shown here is derived from an EMBL/GenBank/DDBJ whole genome shotgun (WGS) entry which is preliminary data.</text>
</comment>
<name>A0AAD7JX46_9AGAR</name>
<protein>
    <submittedName>
        <fullName evidence="1">Uncharacterized protein</fullName>
    </submittedName>
</protein>
<reference evidence="1" key="1">
    <citation type="submission" date="2023-03" db="EMBL/GenBank/DDBJ databases">
        <title>Massive genome expansion in bonnet fungi (Mycena s.s.) driven by repeated elements and novel gene families across ecological guilds.</title>
        <authorList>
            <consortium name="Lawrence Berkeley National Laboratory"/>
            <person name="Harder C.B."/>
            <person name="Miyauchi S."/>
            <person name="Viragh M."/>
            <person name="Kuo A."/>
            <person name="Thoen E."/>
            <person name="Andreopoulos B."/>
            <person name="Lu D."/>
            <person name="Skrede I."/>
            <person name="Drula E."/>
            <person name="Henrissat B."/>
            <person name="Morin E."/>
            <person name="Kohler A."/>
            <person name="Barry K."/>
            <person name="LaButti K."/>
            <person name="Morin E."/>
            <person name="Salamov A."/>
            <person name="Lipzen A."/>
            <person name="Mereny Z."/>
            <person name="Hegedus B."/>
            <person name="Baldrian P."/>
            <person name="Stursova M."/>
            <person name="Weitz H."/>
            <person name="Taylor A."/>
            <person name="Grigoriev I.V."/>
            <person name="Nagy L.G."/>
            <person name="Martin F."/>
            <person name="Kauserud H."/>
        </authorList>
    </citation>
    <scope>NUCLEOTIDE SEQUENCE</scope>
    <source>
        <strain evidence="1">CBHHK182m</strain>
    </source>
</reference>
<keyword evidence="2" id="KW-1185">Reference proteome</keyword>
<evidence type="ECO:0000313" key="1">
    <source>
        <dbReference type="EMBL" id="KAJ7772164.1"/>
    </source>
</evidence>
<proteinExistence type="predicted"/>
<dbReference type="AlphaFoldDB" id="A0AAD7JX46"/>
<dbReference type="Proteomes" id="UP001215598">
    <property type="component" value="Unassembled WGS sequence"/>
</dbReference>
<evidence type="ECO:0000313" key="2">
    <source>
        <dbReference type="Proteomes" id="UP001215598"/>
    </source>
</evidence>
<sequence length="104" mass="11209">MWLSLNFHLDLTSAASLSRSTLASTLRAGNQQVSPIGRHRFPSSVPTSPVRRQLRIPFSKTATADQAYCIQSSSTIAAYHGDEAVLGDEACRGSSIKDTGTKTR</sequence>
<organism evidence="1 2">
    <name type="scientific">Mycena metata</name>
    <dbReference type="NCBI Taxonomy" id="1033252"/>
    <lineage>
        <taxon>Eukaryota</taxon>
        <taxon>Fungi</taxon>
        <taxon>Dikarya</taxon>
        <taxon>Basidiomycota</taxon>
        <taxon>Agaricomycotina</taxon>
        <taxon>Agaricomycetes</taxon>
        <taxon>Agaricomycetidae</taxon>
        <taxon>Agaricales</taxon>
        <taxon>Marasmiineae</taxon>
        <taxon>Mycenaceae</taxon>
        <taxon>Mycena</taxon>
    </lineage>
</organism>
<gene>
    <name evidence="1" type="ORF">B0H16DRAFT_1512546</name>
</gene>
<accession>A0AAD7JX46</accession>
<dbReference type="EMBL" id="JARKIB010000014">
    <property type="protein sequence ID" value="KAJ7772164.1"/>
    <property type="molecule type" value="Genomic_DNA"/>
</dbReference>